<evidence type="ECO:0000313" key="1">
    <source>
        <dbReference type="EnsemblPlants" id="Kaladp0042s0158.1.v1.1"/>
    </source>
</evidence>
<proteinExistence type="predicted"/>
<organism evidence="1 2">
    <name type="scientific">Kalanchoe fedtschenkoi</name>
    <name type="common">Lavender scallops</name>
    <name type="synonym">South American air plant</name>
    <dbReference type="NCBI Taxonomy" id="63787"/>
    <lineage>
        <taxon>Eukaryota</taxon>
        <taxon>Viridiplantae</taxon>
        <taxon>Streptophyta</taxon>
        <taxon>Embryophyta</taxon>
        <taxon>Tracheophyta</taxon>
        <taxon>Spermatophyta</taxon>
        <taxon>Magnoliopsida</taxon>
        <taxon>eudicotyledons</taxon>
        <taxon>Gunneridae</taxon>
        <taxon>Pentapetalae</taxon>
        <taxon>Saxifragales</taxon>
        <taxon>Crassulaceae</taxon>
        <taxon>Kalanchoe</taxon>
    </lineage>
</organism>
<accession>A0A7N0TQZ2</accession>
<dbReference type="Gramene" id="Kaladp0042s0158.1.v1.1">
    <property type="protein sequence ID" value="Kaladp0042s0158.1.v1.1"/>
    <property type="gene ID" value="Kaladp0042s0158.v1.1"/>
</dbReference>
<dbReference type="Proteomes" id="UP000594263">
    <property type="component" value="Unplaced"/>
</dbReference>
<reference evidence="1" key="1">
    <citation type="submission" date="2021-01" db="UniProtKB">
        <authorList>
            <consortium name="EnsemblPlants"/>
        </authorList>
    </citation>
    <scope>IDENTIFICATION</scope>
</reference>
<sequence>MRANHSIIELLFCHFPLISCALVLPNLFALHLLTTTSILLSGADPAAANGGKDEEAKVRVFRSSRVPSRYDDPECLFGASKVLSDKEINGMIMGRMKGAYLEKTIKHIVITILGYGEAYVSDVVI</sequence>
<evidence type="ECO:0000313" key="2">
    <source>
        <dbReference type="Proteomes" id="UP000594263"/>
    </source>
</evidence>
<dbReference type="EnsemblPlants" id="Kaladp0042s0158.1.v1.1">
    <property type="protein sequence ID" value="Kaladp0042s0158.1.v1.1"/>
    <property type="gene ID" value="Kaladp0042s0158.v1.1"/>
</dbReference>
<dbReference type="AlphaFoldDB" id="A0A7N0TQZ2"/>
<keyword evidence="2" id="KW-1185">Reference proteome</keyword>
<name>A0A7N0TQZ2_KALFE</name>
<protein>
    <submittedName>
        <fullName evidence="1">Uncharacterized protein</fullName>
    </submittedName>
</protein>